<dbReference type="Gene3D" id="3.40.30.10">
    <property type="entry name" value="Glutaredoxin"/>
    <property type="match status" value="1"/>
</dbReference>
<dbReference type="GO" id="GO:0004364">
    <property type="term" value="F:glutathione transferase activity"/>
    <property type="evidence" value="ECO:0007669"/>
    <property type="project" value="TreeGrafter"/>
</dbReference>
<feature type="domain" description="DSBA-like thioredoxin" evidence="1">
    <location>
        <begin position="1"/>
        <end position="160"/>
    </location>
</feature>
<dbReference type="EMBL" id="UINC01014712">
    <property type="protein sequence ID" value="SVA62553.1"/>
    <property type="molecule type" value="Genomic_DNA"/>
</dbReference>
<sequence>MHPFNLGYVFRHHNYVLAEEPQAKLQNRGRDLRRWAEKYQLGFRMPETFPIKTSRALRGALVARELDVEDAYIDRLFARYWEENDASISEYEGIASLATEIETDPDLFVARCEDEDIKQQLIDITQSALERGVFGAPSFYIGGELYWGKDRMDFIEDALQKGA</sequence>
<dbReference type="PIRSF" id="PIRSF006386">
    <property type="entry name" value="HCCAis_GSTk"/>
    <property type="match status" value="1"/>
</dbReference>
<dbReference type="PANTHER" id="PTHR42943:SF2">
    <property type="entry name" value="GLUTATHIONE S-TRANSFERASE KAPPA 1"/>
    <property type="match status" value="1"/>
</dbReference>
<dbReference type="InterPro" id="IPR036249">
    <property type="entry name" value="Thioredoxin-like_sf"/>
</dbReference>
<reference evidence="2" key="1">
    <citation type="submission" date="2018-05" db="EMBL/GenBank/DDBJ databases">
        <authorList>
            <person name="Lanie J.A."/>
            <person name="Ng W.-L."/>
            <person name="Kazmierczak K.M."/>
            <person name="Andrzejewski T.M."/>
            <person name="Davidsen T.M."/>
            <person name="Wayne K.J."/>
            <person name="Tettelin H."/>
            <person name="Glass J.I."/>
            <person name="Rusch D."/>
            <person name="Podicherti R."/>
            <person name="Tsui H.-C.T."/>
            <person name="Winkler M.E."/>
        </authorList>
    </citation>
    <scope>NUCLEOTIDE SEQUENCE</scope>
</reference>
<protein>
    <recommendedName>
        <fullName evidence="1">DSBA-like thioredoxin domain-containing protein</fullName>
    </recommendedName>
</protein>
<dbReference type="InterPro" id="IPR051924">
    <property type="entry name" value="GST_Kappa/NadH"/>
</dbReference>
<dbReference type="InterPro" id="IPR014440">
    <property type="entry name" value="HCCAis_GSTk"/>
</dbReference>
<dbReference type="GO" id="GO:0006749">
    <property type="term" value="P:glutathione metabolic process"/>
    <property type="evidence" value="ECO:0007669"/>
    <property type="project" value="TreeGrafter"/>
</dbReference>
<dbReference type="Pfam" id="PF01323">
    <property type="entry name" value="DSBA"/>
    <property type="match status" value="1"/>
</dbReference>
<dbReference type="InterPro" id="IPR001853">
    <property type="entry name" value="DSBA-like_thioredoxin_dom"/>
</dbReference>
<dbReference type="PANTHER" id="PTHR42943">
    <property type="entry name" value="GLUTATHIONE S-TRANSFERASE KAPPA"/>
    <property type="match status" value="1"/>
</dbReference>
<dbReference type="AlphaFoldDB" id="A0A381XE86"/>
<dbReference type="SUPFAM" id="SSF52833">
    <property type="entry name" value="Thioredoxin-like"/>
    <property type="match status" value="1"/>
</dbReference>
<evidence type="ECO:0000313" key="2">
    <source>
        <dbReference type="EMBL" id="SVA62553.1"/>
    </source>
</evidence>
<accession>A0A381XE86</accession>
<gene>
    <name evidence="2" type="ORF">METZ01_LOCUS115407</name>
</gene>
<name>A0A381XE86_9ZZZZ</name>
<dbReference type="GO" id="GO:0004602">
    <property type="term" value="F:glutathione peroxidase activity"/>
    <property type="evidence" value="ECO:0007669"/>
    <property type="project" value="TreeGrafter"/>
</dbReference>
<proteinExistence type="predicted"/>
<evidence type="ECO:0000259" key="1">
    <source>
        <dbReference type="Pfam" id="PF01323"/>
    </source>
</evidence>
<organism evidence="2">
    <name type="scientific">marine metagenome</name>
    <dbReference type="NCBI Taxonomy" id="408172"/>
    <lineage>
        <taxon>unclassified sequences</taxon>
        <taxon>metagenomes</taxon>
        <taxon>ecological metagenomes</taxon>
    </lineage>
</organism>